<comment type="caution">
    <text evidence="2">The sequence shown here is derived from an EMBL/GenBank/DDBJ whole genome shotgun (WGS) entry which is preliminary data.</text>
</comment>
<evidence type="ECO:0000256" key="1">
    <source>
        <dbReference type="SAM" id="MobiDB-lite"/>
    </source>
</evidence>
<protein>
    <submittedName>
        <fullName evidence="2">Uncharacterized protein</fullName>
    </submittedName>
</protein>
<feature type="region of interest" description="Disordered" evidence="1">
    <location>
        <begin position="88"/>
        <end position="128"/>
    </location>
</feature>
<gene>
    <name evidence="2" type="ORF">SPI_07677</name>
</gene>
<evidence type="ECO:0000313" key="2">
    <source>
        <dbReference type="EMBL" id="OAA56670.1"/>
    </source>
</evidence>
<proteinExistence type="predicted"/>
<evidence type="ECO:0000313" key="3">
    <source>
        <dbReference type="Proteomes" id="UP000076874"/>
    </source>
</evidence>
<reference evidence="2 3" key="1">
    <citation type="journal article" date="2016" name="Genome Biol. Evol.">
        <title>Divergent and convergent evolution of fungal pathogenicity.</title>
        <authorList>
            <person name="Shang Y."/>
            <person name="Xiao G."/>
            <person name="Zheng P."/>
            <person name="Cen K."/>
            <person name="Zhan S."/>
            <person name="Wang C."/>
        </authorList>
    </citation>
    <scope>NUCLEOTIDE SEQUENCE [LARGE SCALE GENOMIC DNA]</scope>
    <source>
        <strain evidence="2 3">RCEF 264</strain>
    </source>
</reference>
<feature type="compositionally biased region" description="Low complexity" evidence="1">
    <location>
        <begin position="98"/>
        <end position="119"/>
    </location>
</feature>
<feature type="region of interest" description="Disordered" evidence="1">
    <location>
        <begin position="1"/>
        <end position="46"/>
    </location>
</feature>
<organism evidence="2 3">
    <name type="scientific">Niveomyces insectorum RCEF 264</name>
    <dbReference type="NCBI Taxonomy" id="1081102"/>
    <lineage>
        <taxon>Eukaryota</taxon>
        <taxon>Fungi</taxon>
        <taxon>Dikarya</taxon>
        <taxon>Ascomycota</taxon>
        <taxon>Pezizomycotina</taxon>
        <taxon>Sordariomycetes</taxon>
        <taxon>Hypocreomycetidae</taxon>
        <taxon>Hypocreales</taxon>
        <taxon>Cordycipitaceae</taxon>
        <taxon>Niveomyces</taxon>
    </lineage>
</organism>
<sequence>MASTSPVAIVPNSGERDAFPGYDGLQEDDLVPVSPKTPFVSPTEQLPRLPSFLRRVSFDAGITKGGGSPSRMGHRRAKSCSRLLLNHPSPEAYDKSSLRSSPSLPSCATPTATATQAQLHGEKDEDRPDGIEYERLVDAYHDQTKKLKDLLALYEVKRDRLFQDMERKREDARLARVQLGVLRDSRDHWTPRPPGREGNFHDLLRSMQKRVKTADKQAAQIVRHLRSEDERMRQLFIDMMDSSRLAAWNAKISNPQKFVDGEGDCGDIDDEWDVDSLYASSRASDSFSQCGTLVSESEVDESVVSPTGEHIAAQDLRDYQPRPSSPINIVRRSQSFDNASMTSTYLNW</sequence>
<dbReference type="Proteomes" id="UP000076874">
    <property type="component" value="Unassembled WGS sequence"/>
</dbReference>
<accession>A0A167PHV0</accession>
<keyword evidence="3" id="KW-1185">Reference proteome</keyword>
<dbReference type="AlphaFoldDB" id="A0A167PHV0"/>
<name>A0A167PHV0_9HYPO</name>
<dbReference type="EMBL" id="AZHD01000016">
    <property type="protein sequence ID" value="OAA56670.1"/>
    <property type="molecule type" value="Genomic_DNA"/>
</dbReference>